<dbReference type="InterPro" id="IPR000056">
    <property type="entry name" value="Ribul_P_3_epim-like"/>
</dbReference>
<keyword evidence="14" id="KW-0170">Cobalt</keyword>
<dbReference type="SUPFAM" id="SSF51366">
    <property type="entry name" value="Ribulose-phoshate binding barrel"/>
    <property type="match status" value="1"/>
</dbReference>
<dbReference type="Gene3D" id="3.20.20.70">
    <property type="entry name" value="Aldolase class I"/>
    <property type="match status" value="1"/>
</dbReference>
<keyword evidence="17" id="KW-1185">Reference proteome</keyword>
<keyword evidence="14" id="KW-0464">Manganese</keyword>
<dbReference type="PIRSF" id="PIRSF001461">
    <property type="entry name" value="RPE"/>
    <property type="match status" value="1"/>
</dbReference>
<comment type="cofactor">
    <cofactor evidence="4">
        <name>Zn(2+)</name>
        <dbReference type="ChEBI" id="CHEBI:29105"/>
    </cofactor>
</comment>
<dbReference type="PANTHER" id="PTHR11749">
    <property type="entry name" value="RIBULOSE-5-PHOSPHATE-3-EPIMERASE"/>
    <property type="match status" value="1"/>
</dbReference>
<evidence type="ECO:0000256" key="1">
    <source>
        <dbReference type="ARBA" id="ARBA00001782"/>
    </source>
</evidence>
<dbReference type="PROSITE" id="PS01086">
    <property type="entry name" value="RIBUL_P_3_EPIMER_2"/>
    <property type="match status" value="1"/>
</dbReference>
<evidence type="ECO:0000256" key="10">
    <source>
        <dbReference type="ARBA" id="ARBA00023235"/>
    </source>
</evidence>
<dbReference type="KEGG" id="tas:TASI_0228"/>
<evidence type="ECO:0000256" key="15">
    <source>
        <dbReference type="PIRSR" id="PIRSR001461-3"/>
    </source>
</evidence>
<keyword evidence="14" id="KW-0862">Zinc</keyword>
<dbReference type="GO" id="GO:0019323">
    <property type="term" value="P:pentose catabolic process"/>
    <property type="evidence" value="ECO:0007669"/>
    <property type="project" value="UniProtKB-UniRule"/>
</dbReference>
<feature type="binding site" evidence="11 15">
    <location>
        <begin position="154"/>
        <end position="157"/>
    </location>
    <ligand>
        <name>substrate</name>
    </ligand>
</feature>
<evidence type="ECO:0000256" key="2">
    <source>
        <dbReference type="ARBA" id="ARBA00001936"/>
    </source>
</evidence>
<protein>
    <recommendedName>
        <fullName evidence="7 11">Ribulose-phosphate 3-epimerase</fullName>
        <ecNumber evidence="7 11">5.1.3.1</ecNumber>
    </recommendedName>
</protein>
<dbReference type="Proteomes" id="UP000009284">
    <property type="component" value="Chromosome"/>
</dbReference>
<dbReference type="OrthoDB" id="1645589at2"/>
<dbReference type="GO" id="GO:0004750">
    <property type="term" value="F:D-ribulose-phosphate 3-epimerase activity"/>
    <property type="evidence" value="ECO:0007669"/>
    <property type="project" value="UniProtKB-UniRule"/>
</dbReference>
<keyword evidence="10 11" id="KW-0413">Isomerase</keyword>
<dbReference type="NCBIfam" id="TIGR01163">
    <property type="entry name" value="rpe"/>
    <property type="match status" value="1"/>
</dbReference>
<dbReference type="PROSITE" id="PS01085">
    <property type="entry name" value="RIBUL_P_3_EPIMER_1"/>
    <property type="match status" value="1"/>
</dbReference>
<comment type="function">
    <text evidence="11">Catalyzes the reversible epimerization of D-ribulose 5-phosphate to D-xylulose 5-phosphate.</text>
</comment>
<evidence type="ECO:0000256" key="9">
    <source>
        <dbReference type="ARBA" id="ARBA00022723"/>
    </source>
</evidence>
<feature type="binding site" evidence="15">
    <location>
        <position position="193"/>
    </location>
    <ligand>
        <name>substrate</name>
    </ligand>
</feature>
<dbReference type="Pfam" id="PF00834">
    <property type="entry name" value="Ribul_P_3_epim"/>
    <property type="match status" value="1"/>
</dbReference>
<comment type="cofactor">
    <cofactor evidence="11 14">
        <name>a divalent metal cation</name>
        <dbReference type="ChEBI" id="CHEBI:60240"/>
    </cofactor>
    <text evidence="11 14">Binds 1 divalent metal cation per subunit.</text>
</comment>
<evidence type="ECO:0000256" key="11">
    <source>
        <dbReference type="HAMAP-Rule" id="MF_02227"/>
    </source>
</evidence>
<comment type="similarity">
    <text evidence="6 11 12">Belongs to the ribulose-phosphate 3-epimerase family.</text>
</comment>
<reference evidence="16 17" key="2">
    <citation type="journal article" date="2012" name="PLoS ONE">
        <title>Genomic characterization of the taylorella genus.</title>
        <authorList>
            <person name="Hebert L."/>
            <person name="Moumen B."/>
            <person name="Pons N."/>
            <person name="Duquesne F."/>
            <person name="Breuil M.F."/>
            <person name="Goux D."/>
            <person name="Batto J.M."/>
            <person name="Laugier C."/>
            <person name="Renault P."/>
            <person name="Petry S."/>
        </authorList>
    </citation>
    <scope>NUCLEOTIDE SEQUENCE [LARGE SCALE GENOMIC DNA]</scope>
    <source>
        <strain evidence="16 17">MCE3</strain>
    </source>
</reference>
<dbReference type="HOGENOM" id="CLU_054856_1_0_4"/>
<comment type="pathway">
    <text evidence="11">Carbohydrate degradation.</text>
</comment>
<reference key="1">
    <citation type="submission" date="2011-09" db="EMBL/GenBank/DDBJ databases">
        <title>Genomic characterization of the Taylorella genus.</title>
        <authorList>
            <person name="Hebert L."/>
            <person name="Moumen B."/>
            <person name="Pons N."/>
            <person name="Duquesne F."/>
            <person name="Breuil M.-F."/>
            <person name="Goux D."/>
            <person name="Batto J.-M."/>
            <person name="Renault P."/>
            <person name="Laugier C."/>
            <person name="Petry S."/>
        </authorList>
    </citation>
    <scope>NUCLEOTIDE SEQUENCE</scope>
    <source>
        <strain>MCE3</strain>
    </source>
</reference>
<dbReference type="NCBIfam" id="NF004076">
    <property type="entry name" value="PRK05581.1-4"/>
    <property type="match status" value="1"/>
</dbReference>
<sequence length="250" mass="27237">MSNIEYNTREASRIRIAPSILSADFARLGQEIEQVIAAGADWIHFDVMDNHFVPNLTIGPMVCEAIKPYAGDTPIDVHLMVEPVDAIVPMFAKAGANIITFHPEASHHIDRTLSLIRDQGCSAGLVFNPATPLEYMDYVNDKLDVVLLMSVNPGFGGQSFLPSAYKKIADARKRLDAYREESGRDIFLEVDGGVKLDNIAQIYAAGADTFVAGSAIFGAANYNEVISEMRSKISAIDKQSTITSTSPNQI</sequence>
<gene>
    <name evidence="11" type="primary">rpe</name>
    <name evidence="16" type="ordered locus">TASI_0228</name>
</gene>
<evidence type="ECO:0000256" key="13">
    <source>
        <dbReference type="PIRSR" id="PIRSR001461-1"/>
    </source>
</evidence>
<evidence type="ECO:0000256" key="4">
    <source>
        <dbReference type="ARBA" id="ARBA00001947"/>
    </source>
</evidence>
<feature type="binding site" evidence="11 14">
    <location>
        <position position="78"/>
    </location>
    <ligand>
        <name>a divalent metal cation</name>
        <dbReference type="ChEBI" id="CHEBI:60240"/>
    </ligand>
</feature>
<keyword evidence="9 11" id="KW-0479">Metal-binding</keyword>
<dbReference type="GO" id="GO:0019253">
    <property type="term" value="P:reductive pentose-phosphate cycle"/>
    <property type="evidence" value="ECO:0007669"/>
    <property type="project" value="UniProtKB-KW"/>
</dbReference>
<evidence type="ECO:0000313" key="16">
    <source>
        <dbReference type="EMBL" id="AEP36017.1"/>
    </source>
</evidence>
<comment type="catalytic activity">
    <reaction evidence="1 11 12">
        <text>D-ribulose 5-phosphate = D-xylulose 5-phosphate</text>
        <dbReference type="Rhea" id="RHEA:13677"/>
        <dbReference type="ChEBI" id="CHEBI:57737"/>
        <dbReference type="ChEBI" id="CHEBI:58121"/>
        <dbReference type="EC" id="5.1.3.1"/>
    </reaction>
</comment>
<evidence type="ECO:0000256" key="12">
    <source>
        <dbReference type="PIRNR" id="PIRNR001461"/>
    </source>
</evidence>
<accession>G4QDK0</accession>
<keyword evidence="11 12" id="KW-0119">Carbohydrate metabolism</keyword>
<dbReference type="InterPro" id="IPR011060">
    <property type="entry name" value="RibuloseP-bd_barrel"/>
</dbReference>
<dbReference type="HAMAP" id="MF_02227">
    <property type="entry name" value="RPE"/>
    <property type="match status" value="1"/>
</dbReference>
<evidence type="ECO:0000256" key="6">
    <source>
        <dbReference type="ARBA" id="ARBA00009541"/>
    </source>
</evidence>
<dbReference type="FunFam" id="3.20.20.70:FF:000004">
    <property type="entry name" value="Ribulose-phosphate 3-epimerase"/>
    <property type="match status" value="1"/>
</dbReference>
<evidence type="ECO:0000256" key="3">
    <source>
        <dbReference type="ARBA" id="ARBA00001941"/>
    </source>
</evidence>
<feature type="binding site" evidence="11 14">
    <location>
        <position position="46"/>
    </location>
    <ligand>
        <name>a divalent metal cation</name>
        <dbReference type="ChEBI" id="CHEBI:60240"/>
    </ligand>
</feature>
<evidence type="ECO:0000256" key="5">
    <source>
        <dbReference type="ARBA" id="ARBA00001954"/>
    </source>
</evidence>
<feature type="binding site" evidence="11">
    <location>
        <begin position="191"/>
        <end position="193"/>
    </location>
    <ligand>
        <name>substrate</name>
    </ligand>
</feature>
<feature type="binding site" evidence="11 15">
    <location>
        <position position="19"/>
    </location>
    <ligand>
        <name>substrate</name>
    </ligand>
</feature>
<feature type="binding site" evidence="11 15">
    <location>
        <position position="78"/>
    </location>
    <ligand>
        <name>substrate</name>
    </ligand>
</feature>
<feature type="active site" description="Proton acceptor" evidence="11 13">
    <location>
        <position position="46"/>
    </location>
</feature>
<feature type="binding site" evidence="11 15">
    <location>
        <begin position="213"/>
        <end position="214"/>
    </location>
    <ligand>
        <name>substrate</name>
    </ligand>
</feature>
<keyword evidence="8" id="KW-0113">Calvin cycle</keyword>
<feature type="active site" description="Proton donor" evidence="11 13">
    <location>
        <position position="191"/>
    </location>
</feature>
<name>G4QDK0_TAYAM</name>
<dbReference type="RefSeq" id="WP_014110915.1">
    <property type="nucleotide sequence ID" value="NC_016043.1"/>
</dbReference>
<organism evidence="16 17">
    <name type="scientific">Taylorella asinigenitalis (strain MCE3)</name>
    <dbReference type="NCBI Taxonomy" id="1008459"/>
    <lineage>
        <taxon>Bacteria</taxon>
        <taxon>Pseudomonadati</taxon>
        <taxon>Pseudomonadota</taxon>
        <taxon>Betaproteobacteria</taxon>
        <taxon>Burkholderiales</taxon>
        <taxon>Alcaligenaceae</taxon>
        <taxon>Taylorella</taxon>
    </lineage>
</organism>
<evidence type="ECO:0000256" key="7">
    <source>
        <dbReference type="ARBA" id="ARBA00013188"/>
    </source>
</evidence>
<evidence type="ECO:0000256" key="14">
    <source>
        <dbReference type="PIRSR" id="PIRSR001461-2"/>
    </source>
</evidence>
<dbReference type="EC" id="5.1.3.1" evidence="7 11"/>
<dbReference type="EMBL" id="CP003059">
    <property type="protein sequence ID" value="AEP36017.1"/>
    <property type="molecule type" value="Genomic_DNA"/>
</dbReference>
<evidence type="ECO:0000256" key="8">
    <source>
        <dbReference type="ARBA" id="ARBA00022567"/>
    </source>
</evidence>
<dbReference type="STRING" id="1008459.TASI_0228"/>
<dbReference type="eggNOG" id="COG0036">
    <property type="taxonomic scope" value="Bacteria"/>
</dbReference>
<dbReference type="GO" id="GO:0006098">
    <property type="term" value="P:pentose-phosphate shunt"/>
    <property type="evidence" value="ECO:0007669"/>
    <property type="project" value="UniProtKB-UniRule"/>
</dbReference>
<dbReference type="GO" id="GO:0005737">
    <property type="term" value="C:cytoplasm"/>
    <property type="evidence" value="ECO:0007669"/>
    <property type="project" value="UniProtKB-ARBA"/>
</dbReference>
<feature type="binding site" evidence="11 14">
    <location>
        <position position="44"/>
    </location>
    <ligand>
        <name>a divalent metal cation</name>
        <dbReference type="ChEBI" id="CHEBI:60240"/>
    </ligand>
</feature>
<dbReference type="AlphaFoldDB" id="G4QDK0"/>
<dbReference type="CDD" id="cd00429">
    <property type="entry name" value="RPE"/>
    <property type="match status" value="1"/>
</dbReference>
<dbReference type="InterPro" id="IPR013785">
    <property type="entry name" value="Aldolase_TIM"/>
</dbReference>
<proteinExistence type="inferred from homology"/>
<comment type="cofactor">
    <cofactor evidence="5">
        <name>Fe(2+)</name>
        <dbReference type="ChEBI" id="CHEBI:29033"/>
    </cofactor>
</comment>
<dbReference type="InterPro" id="IPR026019">
    <property type="entry name" value="Ribul_P_3_epim"/>
</dbReference>
<feature type="binding site" evidence="11 14">
    <location>
        <position position="191"/>
    </location>
    <ligand>
        <name>a divalent metal cation</name>
        <dbReference type="ChEBI" id="CHEBI:60240"/>
    </ligand>
</feature>
<evidence type="ECO:0000313" key="17">
    <source>
        <dbReference type="Proteomes" id="UP000009284"/>
    </source>
</evidence>
<dbReference type="GO" id="GO:0046872">
    <property type="term" value="F:metal ion binding"/>
    <property type="evidence" value="ECO:0007669"/>
    <property type="project" value="UniProtKB-UniRule"/>
</dbReference>
<comment type="cofactor">
    <cofactor evidence="3">
        <name>Co(2+)</name>
        <dbReference type="ChEBI" id="CHEBI:48828"/>
    </cofactor>
</comment>
<comment type="cofactor">
    <cofactor evidence="2">
        <name>Mn(2+)</name>
        <dbReference type="ChEBI" id="CHEBI:29035"/>
    </cofactor>
</comment>